<dbReference type="PATRIC" id="fig|992073.3.peg.1214"/>
<gene>
    <name evidence="1" type="ORF">HPHPP2_1246</name>
</gene>
<evidence type="ECO:0000313" key="2">
    <source>
        <dbReference type="Proteomes" id="UP000004326"/>
    </source>
</evidence>
<dbReference type="EMBL" id="AKPJ01000003">
    <property type="protein sequence ID" value="EJB99021.1"/>
    <property type="molecule type" value="Genomic_DNA"/>
</dbReference>
<comment type="caution">
    <text evidence="1">The sequence shown here is derived from an EMBL/GenBank/DDBJ whole genome shotgun (WGS) entry which is preliminary data.</text>
</comment>
<dbReference type="AlphaFoldDB" id="I9VZ57"/>
<reference evidence="1 2" key="1">
    <citation type="journal article" date="2013" name="Pathog. Dis.">
        <title>Genome sequences of 65 Helicobacter pylori strains isolated from asymptomatic individuals and patients with gastric cancer, peptic ulcer disease, or gastritis.</title>
        <authorList>
            <person name="Blanchard T.G."/>
            <person name="Czinn S.J."/>
            <person name="Correa P."/>
            <person name="Nakazawa T."/>
            <person name="Keelan M."/>
            <person name="Morningstar L."/>
            <person name="Santana-Cruz I."/>
            <person name="Maroo A."/>
            <person name="McCracken C."/>
            <person name="Shefchek K."/>
            <person name="Daugherty S."/>
            <person name="Song Y."/>
            <person name="Fraser C.M."/>
            <person name="Fricke W.F."/>
        </authorList>
    </citation>
    <scope>NUCLEOTIDE SEQUENCE [LARGE SCALE GENOMIC DNA]</scope>
    <source>
        <strain evidence="1 2">Hp P-2</strain>
    </source>
</reference>
<organism evidence="1 2">
    <name type="scientific">Helicobacter pylori Hp P-2</name>
    <dbReference type="NCBI Taxonomy" id="992073"/>
    <lineage>
        <taxon>Bacteria</taxon>
        <taxon>Pseudomonadati</taxon>
        <taxon>Campylobacterota</taxon>
        <taxon>Epsilonproteobacteria</taxon>
        <taxon>Campylobacterales</taxon>
        <taxon>Helicobacteraceae</taxon>
        <taxon>Helicobacter</taxon>
    </lineage>
</organism>
<name>I9VZ57_HELPX</name>
<dbReference type="Proteomes" id="UP000004326">
    <property type="component" value="Unassembled WGS sequence"/>
</dbReference>
<evidence type="ECO:0000313" key="1">
    <source>
        <dbReference type="EMBL" id="EJB99021.1"/>
    </source>
</evidence>
<proteinExistence type="predicted"/>
<accession>I9VZ57</accession>
<protein>
    <submittedName>
        <fullName evidence="1">Uncharacterized protein</fullName>
    </submittedName>
</protein>
<sequence length="58" mass="6581">MNLNDFFTSKVIYKDTSLKLQDKLEQDISQASLKKKLVLANILANMVFANHAKLLNSI</sequence>